<sequence length="51" mass="5892">MQEDTHKRLDTVDDVKLIKTCRQKKCAITSSAVTLVRQTYRDINLTRSIVV</sequence>
<name>A0A6J7PRS3_9ZZZZ</name>
<dbReference type="EMBL" id="CAFBPA010000122">
    <property type="protein sequence ID" value="CAB5007245.1"/>
    <property type="molecule type" value="Genomic_DNA"/>
</dbReference>
<dbReference type="AlphaFoldDB" id="A0A6J7PRS3"/>
<reference evidence="2" key="1">
    <citation type="submission" date="2020-05" db="EMBL/GenBank/DDBJ databases">
        <authorList>
            <person name="Chiriac C."/>
            <person name="Salcher M."/>
            <person name="Ghai R."/>
            <person name="Kavagutti S V."/>
        </authorList>
    </citation>
    <scope>NUCLEOTIDE SEQUENCE</scope>
</reference>
<evidence type="ECO:0000313" key="1">
    <source>
        <dbReference type="EMBL" id="CAB4682947.1"/>
    </source>
</evidence>
<protein>
    <submittedName>
        <fullName evidence="2">Unannotated protein</fullName>
    </submittedName>
</protein>
<organism evidence="2">
    <name type="scientific">freshwater metagenome</name>
    <dbReference type="NCBI Taxonomy" id="449393"/>
    <lineage>
        <taxon>unclassified sequences</taxon>
        <taxon>metagenomes</taxon>
        <taxon>ecological metagenomes</taxon>
    </lineage>
</organism>
<gene>
    <name evidence="1" type="ORF">UFOPK2310_01348</name>
    <name evidence="2" type="ORF">UFOPK4043_00881</name>
</gene>
<evidence type="ECO:0000313" key="2">
    <source>
        <dbReference type="EMBL" id="CAB5007245.1"/>
    </source>
</evidence>
<proteinExistence type="predicted"/>
<dbReference type="EMBL" id="CAEZWW010000195">
    <property type="protein sequence ID" value="CAB4682947.1"/>
    <property type="molecule type" value="Genomic_DNA"/>
</dbReference>
<accession>A0A6J7PRS3</accession>